<keyword evidence="2" id="KW-0472">Membrane</keyword>
<dbReference type="InterPro" id="IPR025194">
    <property type="entry name" value="RodZ-like_C"/>
</dbReference>
<dbReference type="InterPro" id="IPR010982">
    <property type="entry name" value="Lambda_DNA-bd_dom_sf"/>
</dbReference>
<dbReference type="Pfam" id="PF13413">
    <property type="entry name" value="HTH_25"/>
    <property type="match status" value="1"/>
</dbReference>
<dbReference type="PANTHER" id="PTHR34475">
    <property type="match status" value="1"/>
</dbReference>
<name>A0ABP6H2Q7_9ACTN</name>
<evidence type="ECO:0000256" key="2">
    <source>
        <dbReference type="SAM" id="Phobius"/>
    </source>
</evidence>
<dbReference type="Gene3D" id="1.10.260.40">
    <property type="entry name" value="lambda repressor-like DNA-binding domains"/>
    <property type="match status" value="1"/>
</dbReference>
<organism evidence="4 5">
    <name type="scientific">Actinocorallia aurantiaca</name>
    <dbReference type="NCBI Taxonomy" id="46204"/>
    <lineage>
        <taxon>Bacteria</taxon>
        <taxon>Bacillati</taxon>
        <taxon>Actinomycetota</taxon>
        <taxon>Actinomycetes</taxon>
        <taxon>Streptosporangiales</taxon>
        <taxon>Thermomonosporaceae</taxon>
        <taxon>Actinocorallia</taxon>
    </lineage>
</organism>
<dbReference type="InterPro" id="IPR050400">
    <property type="entry name" value="Bact_Cytoskel_RodZ"/>
</dbReference>
<feature type="domain" description="HTH cro/C1-type" evidence="3">
    <location>
        <begin position="6"/>
        <end position="67"/>
    </location>
</feature>
<proteinExistence type="predicted"/>
<keyword evidence="5" id="KW-1185">Reference proteome</keyword>
<protein>
    <submittedName>
        <fullName evidence="4">Helix-turn-helix domain-containing protein</fullName>
    </submittedName>
</protein>
<sequence>MSIGETLGQARRDSGLTVKQVSERTRIRETVIRRIEQDDYSLCGGNFYARGHIRSIARMLDVDPDPLIREYDESHGGAPGALAIATAFEPEQPLKFRERRTPNWSAAMAVTLVLVMVYGVFQVFNGEDGRTPAPVAENSATPAITAAPATAGPGNGDAHALGEGPEARPPAGADEVVVAMKATQQCWVNVRDAAGKVLFSAMIPKGQQREWRADKRLRVLIGNAAGVVLTVNGKELGVPGEDGQVLRLTFVPGSSDPV</sequence>
<dbReference type="Pfam" id="PF13464">
    <property type="entry name" value="RodZ_C"/>
    <property type="match status" value="1"/>
</dbReference>
<keyword evidence="2" id="KW-1133">Transmembrane helix</keyword>
<feature type="compositionally biased region" description="Low complexity" evidence="1">
    <location>
        <begin position="145"/>
        <end position="158"/>
    </location>
</feature>
<evidence type="ECO:0000256" key="1">
    <source>
        <dbReference type="SAM" id="MobiDB-lite"/>
    </source>
</evidence>
<dbReference type="InterPro" id="IPR001387">
    <property type="entry name" value="Cro/C1-type_HTH"/>
</dbReference>
<dbReference type="CDD" id="cd00093">
    <property type="entry name" value="HTH_XRE"/>
    <property type="match status" value="1"/>
</dbReference>
<dbReference type="SUPFAM" id="SSF47413">
    <property type="entry name" value="lambda repressor-like DNA-binding domains"/>
    <property type="match status" value="1"/>
</dbReference>
<feature type="transmembrane region" description="Helical" evidence="2">
    <location>
        <begin position="104"/>
        <end position="124"/>
    </location>
</feature>
<reference evidence="5" key="1">
    <citation type="journal article" date="2019" name="Int. J. Syst. Evol. Microbiol.">
        <title>The Global Catalogue of Microorganisms (GCM) 10K type strain sequencing project: providing services to taxonomists for standard genome sequencing and annotation.</title>
        <authorList>
            <consortium name="The Broad Institute Genomics Platform"/>
            <consortium name="The Broad Institute Genome Sequencing Center for Infectious Disease"/>
            <person name="Wu L."/>
            <person name="Ma J."/>
        </authorList>
    </citation>
    <scope>NUCLEOTIDE SEQUENCE [LARGE SCALE GENOMIC DNA]</scope>
    <source>
        <strain evidence="5">JCM 8201</strain>
    </source>
</reference>
<dbReference type="Proteomes" id="UP001501842">
    <property type="component" value="Unassembled WGS sequence"/>
</dbReference>
<evidence type="ECO:0000259" key="3">
    <source>
        <dbReference type="SMART" id="SM00530"/>
    </source>
</evidence>
<gene>
    <name evidence="4" type="ORF">GCM10010439_54330</name>
</gene>
<dbReference type="EMBL" id="BAAATZ010000026">
    <property type="protein sequence ID" value="GAA2733692.1"/>
    <property type="molecule type" value="Genomic_DNA"/>
</dbReference>
<accession>A0ABP6H2Q7</accession>
<feature type="region of interest" description="Disordered" evidence="1">
    <location>
        <begin position="145"/>
        <end position="171"/>
    </location>
</feature>
<dbReference type="SMART" id="SM00530">
    <property type="entry name" value="HTH_XRE"/>
    <property type="match status" value="1"/>
</dbReference>
<dbReference type="PANTHER" id="PTHR34475:SF1">
    <property type="entry name" value="CYTOSKELETON PROTEIN RODZ"/>
    <property type="match status" value="1"/>
</dbReference>
<evidence type="ECO:0000313" key="5">
    <source>
        <dbReference type="Proteomes" id="UP001501842"/>
    </source>
</evidence>
<dbReference type="RefSeq" id="WP_344454231.1">
    <property type="nucleotide sequence ID" value="NZ_BAAATZ010000026.1"/>
</dbReference>
<evidence type="ECO:0000313" key="4">
    <source>
        <dbReference type="EMBL" id="GAA2733692.1"/>
    </source>
</evidence>
<keyword evidence="2" id="KW-0812">Transmembrane</keyword>
<comment type="caution">
    <text evidence="4">The sequence shown here is derived from an EMBL/GenBank/DDBJ whole genome shotgun (WGS) entry which is preliminary data.</text>
</comment>